<accession>A0ABM1S8J3</accession>
<evidence type="ECO:0000256" key="3">
    <source>
        <dbReference type="ARBA" id="ARBA00022801"/>
    </source>
</evidence>
<reference evidence="7 8" key="1">
    <citation type="submission" date="2025-05" db="UniProtKB">
        <authorList>
            <consortium name="RefSeq"/>
        </authorList>
    </citation>
    <scope>IDENTIFICATION</scope>
    <source>
        <tissue evidence="7 8">Muscle</tissue>
    </source>
</reference>
<evidence type="ECO:0000313" key="9">
    <source>
        <dbReference type="RefSeq" id="XP_022239948.1"/>
    </source>
</evidence>
<evidence type="ECO:0000259" key="5">
    <source>
        <dbReference type="PROSITE" id="PS50600"/>
    </source>
</evidence>
<dbReference type="RefSeq" id="XP_013773016.1">
    <property type="nucleotide sequence ID" value="XM_013917562.2"/>
</dbReference>
<dbReference type="RefSeq" id="XP_022239948.1">
    <property type="nucleotide sequence ID" value="XM_022384240.1"/>
</dbReference>
<dbReference type="InterPro" id="IPR038765">
    <property type="entry name" value="Papain-like_cys_pep_sf"/>
</dbReference>
<keyword evidence="3" id="KW-0378">Hydrolase</keyword>
<name>A0ABM1S8J3_LIMPO</name>
<evidence type="ECO:0000256" key="2">
    <source>
        <dbReference type="ARBA" id="ARBA00022670"/>
    </source>
</evidence>
<protein>
    <submittedName>
        <fullName evidence="7 8">Sentrin-specific protease 8-like</fullName>
    </submittedName>
</protein>
<evidence type="ECO:0000256" key="4">
    <source>
        <dbReference type="ARBA" id="ARBA00022807"/>
    </source>
</evidence>
<evidence type="ECO:0000256" key="1">
    <source>
        <dbReference type="ARBA" id="ARBA00005234"/>
    </source>
</evidence>
<dbReference type="PANTHER" id="PTHR46468:SF1">
    <property type="entry name" value="SENTRIN-SPECIFIC PROTEASE 8"/>
    <property type="match status" value="1"/>
</dbReference>
<dbReference type="PANTHER" id="PTHR46468">
    <property type="entry name" value="SENTRIN-SPECIFIC PROTEASE 8"/>
    <property type="match status" value="1"/>
</dbReference>
<organism evidence="6 9">
    <name type="scientific">Limulus polyphemus</name>
    <name type="common">Atlantic horseshoe crab</name>
    <dbReference type="NCBI Taxonomy" id="6850"/>
    <lineage>
        <taxon>Eukaryota</taxon>
        <taxon>Metazoa</taxon>
        <taxon>Ecdysozoa</taxon>
        <taxon>Arthropoda</taxon>
        <taxon>Chelicerata</taxon>
        <taxon>Merostomata</taxon>
        <taxon>Xiphosura</taxon>
        <taxon>Limulidae</taxon>
        <taxon>Limulus</taxon>
    </lineage>
</organism>
<evidence type="ECO:0000313" key="8">
    <source>
        <dbReference type="RefSeq" id="XP_022239947.1"/>
    </source>
</evidence>
<proteinExistence type="inferred from homology"/>
<gene>
    <name evidence="7 8 9" type="primary">LOC106458104</name>
</gene>
<dbReference type="SUPFAM" id="SSF54001">
    <property type="entry name" value="Cysteine proteinases"/>
    <property type="match status" value="1"/>
</dbReference>
<dbReference type="InterPro" id="IPR003653">
    <property type="entry name" value="Peptidase_C48_C"/>
</dbReference>
<keyword evidence="2" id="KW-0645">Protease</keyword>
<feature type="domain" description="Ubiquitin-like protease family profile" evidence="5">
    <location>
        <begin position="14"/>
        <end position="181"/>
    </location>
</feature>
<keyword evidence="4" id="KW-0788">Thiol protease</keyword>
<dbReference type="Proteomes" id="UP000694941">
    <property type="component" value="Unplaced"/>
</dbReference>
<sequence>MASEGAIVLSYGDILLRESDVNLLNDGQWLNDNIIAFWLEYLQNEVYGDHSESVLFISPSVGHLLKAGDPEDAQSILESMCLSKKELIFLPINDCTSAEAMGGSHWSLLVYCSAPWGFQHYDSHTGSVNLLYAERVACLIAPYVGKEYDPNQIVQVLEMECTQQHNSYDCGIHVICNTEAICRKHFLNDSRHISDIVSSETLFKARQDLRNLIYSLQGKTSV</sequence>
<keyword evidence="6" id="KW-1185">Reference proteome</keyword>
<dbReference type="InterPro" id="IPR044613">
    <property type="entry name" value="Nep1/2-like"/>
</dbReference>
<dbReference type="PROSITE" id="PS50600">
    <property type="entry name" value="ULP_PROTEASE"/>
    <property type="match status" value="1"/>
</dbReference>
<evidence type="ECO:0000313" key="7">
    <source>
        <dbReference type="RefSeq" id="XP_013773016.1"/>
    </source>
</evidence>
<evidence type="ECO:0000313" key="6">
    <source>
        <dbReference type="Proteomes" id="UP000694941"/>
    </source>
</evidence>
<dbReference type="Pfam" id="PF02902">
    <property type="entry name" value="Peptidase_C48"/>
    <property type="match status" value="1"/>
</dbReference>
<comment type="similarity">
    <text evidence="1">Belongs to the peptidase C48 family.</text>
</comment>
<dbReference type="RefSeq" id="XP_022239947.1">
    <property type="nucleotide sequence ID" value="XM_022384239.1"/>
</dbReference>
<dbReference type="Gene3D" id="3.40.395.10">
    <property type="entry name" value="Adenoviral Proteinase, Chain A"/>
    <property type="match status" value="1"/>
</dbReference>
<dbReference type="GeneID" id="106458104"/>